<gene>
    <name evidence="1" type="ordered locus">TREPR_1387</name>
</gene>
<dbReference type="KEGG" id="tpi:TREPR_1387"/>
<dbReference type="SUPFAM" id="SSF48452">
    <property type="entry name" value="TPR-like"/>
    <property type="match status" value="1"/>
</dbReference>
<dbReference type="OrthoDB" id="360321at2"/>
<proteinExistence type="predicted"/>
<dbReference type="InterPro" id="IPR011990">
    <property type="entry name" value="TPR-like_helical_dom_sf"/>
</dbReference>
<reference evidence="1 2" key="2">
    <citation type="journal article" date="2011" name="ISME J.">
        <title>RNA-seq reveals cooperative metabolic interactions between two termite-gut spirochete species in co-culture.</title>
        <authorList>
            <person name="Rosenthal A.Z."/>
            <person name="Matson E.G."/>
            <person name="Eldar A."/>
            <person name="Leadbetter J.R."/>
        </authorList>
    </citation>
    <scope>NUCLEOTIDE SEQUENCE [LARGE SCALE GENOMIC DNA]</scope>
    <source>
        <strain evidence="2">ATCC BAA-887 / DSM 12427 / ZAS-2</strain>
    </source>
</reference>
<dbReference type="Gene3D" id="1.25.40.10">
    <property type="entry name" value="Tetratricopeptide repeat domain"/>
    <property type="match status" value="1"/>
</dbReference>
<evidence type="ECO:0000313" key="1">
    <source>
        <dbReference type="EMBL" id="AEF84955.1"/>
    </source>
</evidence>
<evidence type="ECO:0000313" key="2">
    <source>
        <dbReference type="Proteomes" id="UP000009223"/>
    </source>
</evidence>
<protein>
    <submittedName>
        <fullName evidence="1">Putative lipoprotein</fullName>
    </submittedName>
</protein>
<keyword evidence="2" id="KW-1185">Reference proteome</keyword>
<dbReference type="eggNOG" id="ENOG5032MAB">
    <property type="taxonomic scope" value="Bacteria"/>
</dbReference>
<dbReference type="SUPFAM" id="SSF49464">
    <property type="entry name" value="Carboxypeptidase regulatory domain-like"/>
    <property type="match status" value="1"/>
</dbReference>
<dbReference type="HOGENOM" id="CLU_1250189_0_0_12"/>
<accession>F5YQQ4</accession>
<reference evidence="2" key="1">
    <citation type="submission" date="2009-12" db="EMBL/GenBank/DDBJ databases">
        <title>Complete sequence of Treponema primitia strain ZAS-2.</title>
        <authorList>
            <person name="Tetu S.G."/>
            <person name="Matson E."/>
            <person name="Ren Q."/>
            <person name="Seshadri R."/>
            <person name="Elbourne L."/>
            <person name="Hassan K.A."/>
            <person name="Durkin A."/>
            <person name="Radune D."/>
            <person name="Mohamoud Y."/>
            <person name="Shay R."/>
            <person name="Jin S."/>
            <person name="Zhang X."/>
            <person name="Lucey K."/>
            <person name="Ballor N.R."/>
            <person name="Ottesen E."/>
            <person name="Rosenthal R."/>
            <person name="Allen A."/>
            <person name="Leadbetter J.R."/>
            <person name="Paulsen I.T."/>
        </authorList>
    </citation>
    <scope>NUCLEOTIDE SEQUENCE [LARGE SCALE GENOMIC DNA]</scope>
    <source>
        <strain evidence="2">ATCC BAA-887 / DSM 12427 / ZAS-2</strain>
    </source>
</reference>
<dbReference type="RefSeq" id="WP_015708703.1">
    <property type="nucleotide sequence ID" value="NC_015578.1"/>
</dbReference>
<dbReference type="AlphaFoldDB" id="F5YQQ4"/>
<name>F5YQQ4_TREPZ</name>
<organism evidence="1 2">
    <name type="scientific">Treponema primitia (strain ATCC BAA-887 / DSM 12427 / ZAS-2)</name>
    <dbReference type="NCBI Taxonomy" id="545694"/>
    <lineage>
        <taxon>Bacteria</taxon>
        <taxon>Pseudomonadati</taxon>
        <taxon>Spirochaetota</taxon>
        <taxon>Spirochaetia</taxon>
        <taxon>Spirochaetales</taxon>
        <taxon>Treponemataceae</taxon>
        <taxon>Treponema</taxon>
    </lineage>
</organism>
<keyword evidence="1" id="KW-0449">Lipoprotein</keyword>
<sequence length="221" mass="25729">MSKHLICVYLVIAIFVSCTSEPTPKKTDLSLYGMIYDRDNRPVNDARIYIDDTYRAISDIHGRFSIPKLKTGREYQIRAAKANHEEVWLDVNYLDPQDVLYINMYSAEQLLSGAEQALKDRDWLKTEFFLTRAEEAHCEYAALTYLRGILAFYKNDYSRALEILGSLAEQEKSLPYLDLFIADLHQYYSGDSEQALKYLKKFLEARENPEVQKRVRELEGS</sequence>
<dbReference type="Proteomes" id="UP000009223">
    <property type="component" value="Chromosome"/>
</dbReference>
<dbReference type="EMBL" id="CP001843">
    <property type="protein sequence ID" value="AEF84955.1"/>
    <property type="molecule type" value="Genomic_DNA"/>
</dbReference>
<dbReference type="InterPro" id="IPR008969">
    <property type="entry name" value="CarboxyPept-like_regulatory"/>
</dbReference>
<dbReference type="PROSITE" id="PS51257">
    <property type="entry name" value="PROKAR_LIPOPROTEIN"/>
    <property type="match status" value="1"/>
</dbReference>
<dbReference type="STRING" id="545694.TREPR_1387"/>